<dbReference type="GO" id="GO:0004842">
    <property type="term" value="F:ubiquitin-protein transferase activity"/>
    <property type="evidence" value="ECO:0007669"/>
    <property type="project" value="TreeGrafter"/>
</dbReference>
<dbReference type="GO" id="GO:0016567">
    <property type="term" value="P:protein ubiquitination"/>
    <property type="evidence" value="ECO:0007669"/>
    <property type="project" value="TreeGrafter"/>
</dbReference>
<dbReference type="SUPFAM" id="SSF53300">
    <property type="entry name" value="vWA-like"/>
    <property type="match status" value="1"/>
</dbReference>
<dbReference type="InterPro" id="IPR028916">
    <property type="entry name" value="Tox-GHH_dom"/>
</dbReference>
<dbReference type="PANTHER" id="PTHR45751">
    <property type="entry name" value="COPINE FAMILY PROTEIN 1"/>
    <property type="match status" value="1"/>
</dbReference>
<evidence type="ECO:0000313" key="2">
    <source>
        <dbReference type="EMBL" id="EKC29140.1"/>
    </source>
</evidence>
<reference evidence="2" key="1">
    <citation type="journal article" date="2012" name="Nature">
        <title>The oyster genome reveals stress adaptation and complexity of shell formation.</title>
        <authorList>
            <person name="Zhang G."/>
            <person name="Fang X."/>
            <person name="Guo X."/>
            <person name="Li L."/>
            <person name="Luo R."/>
            <person name="Xu F."/>
            <person name="Yang P."/>
            <person name="Zhang L."/>
            <person name="Wang X."/>
            <person name="Qi H."/>
            <person name="Xiong Z."/>
            <person name="Que H."/>
            <person name="Xie Y."/>
            <person name="Holland P.W."/>
            <person name="Paps J."/>
            <person name="Zhu Y."/>
            <person name="Wu F."/>
            <person name="Chen Y."/>
            <person name="Wang J."/>
            <person name="Peng C."/>
            <person name="Meng J."/>
            <person name="Yang L."/>
            <person name="Liu J."/>
            <person name="Wen B."/>
            <person name="Zhang N."/>
            <person name="Huang Z."/>
            <person name="Zhu Q."/>
            <person name="Feng Y."/>
            <person name="Mount A."/>
            <person name="Hedgecock D."/>
            <person name="Xu Z."/>
            <person name="Liu Y."/>
            <person name="Domazet-Loso T."/>
            <person name="Du Y."/>
            <person name="Sun X."/>
            <person name="Zhang S."/>
            <person name="Liu B."/>
            <person name="Cheng P."/>
            <person name="Jiang X."/>
            <person name="Li J."/>
            <person name="Fan D."/>
            <person name="Wang W."/>
            <person name="Fu W."/>
            <person name="Wang T."/>
            <person name="Wang B."/>
            <person name="Zhang J."/>
            <person name="Peng Z."/>
            <person name="Li Y."/>
            <person name="Li N."/>
            <person name="Wang J."/>
            <person name="Chen M."/>
            <person name="He Y."/>
            <person name="Tan F."/>
            <person name="Song X."/>
            <person name="Zheng Q."/>
            <person name="Huang R."/>
            <person name="Yang H."/>
            <person name="Du X."/>
            <person name="Chen L."/>
            <person name="Yang M."/>
            <person name="Gaffney P.M."/>
            <person name="Wang S."/>
            <person name="Luo L."/>
            <person name="She Z."/>
            <person name="Ming Y."/>
            <person name="Huang W."/>
            <person name="Zhang S."/>
            <person name="Huang B."/>
            <person name="Zhang Y."/>
            <person name="Qu T."/>
            <person name="Ni P."/>
            <person name="Miao G."/>
            <person name="Wang J."/>
            <person name="Wang Q."/>
            <person name="Steinberg C.E."/>
            <person name="Wang H."/>
            <person name="Li N."/>
            <person name="Qian L."/>
            <person name="Zhang G."/>
            <person name="Li Y."/>
            <person name="Yang H."/>
            <person name="Liu X."/>
            <person name="Wang J."/>
            <person name="Yin Y."/>
            <person name="Wang J."/>
        </authorList>
    </citation>
    <scope>NUCLEOTIDE SEQUENCE [LARGE SCALE GENOMIC DNA]</scope>
    <source>
        <strain evidence="2">05x7-T-G4-1.051#20</strain>
    </source>
</reference>
<dbReference type="EMBL" id="JH819020">
    <property type="protein sequence ID" value="EKC29140.1"/>
    <property type="molecule type" value="Genomic_DNA"/>
</dbReference>
<proteinExistence type="predicted"/>
<dbReference type="Gene3D" id="3.40.50.410">
    <property type="entry name" value="von Willebrand factor, type A domain"/>
    <property type="match status" value="1"/>
</dbReference>
<dbReference type="InterPro" id="IPR052079">
    <property type="entry name" value="E3_ligase/Copine_domain"/>
</dbReference>
<keyword evidence="1" id="KW-0677">Repeat</keyword>
<dbReference type="InterPro" id="IPR036465">
    <property type="entry name" value="vWFA_dom_sf"/>
</dbReference>
<dbReference type="Pfam" id="PF07002">
    <property type="entry name" value="Copine"/>
    <property type="match status" value="1"/>
</dbReference>
<sequence length="809" mass="92093">MIGLDLEIHKHYYAIDDHFRTFSEVSKACKRAGLEHCGLIIGVDFTASNEWQGRKSFSGNCLHKVVPGRIYNPYQKVISVIAQTLEPFDDDNYIPAFGFGDTKTLGDSVFPFMSDGSPCKGFAEVLDRYSDIATKVTFSGPTNFAPLIYKAIEIVKTTQKYHILIIVADGQVNEEQQTVEAIVEASNHPLSIVVVGVGDGPWDTMDEFDDCLPNRKFDNFQFVDYHAVTSKVKHPDANFALHALMEIPLQYKTIRKLDYISEFTNGSVVTSAWRFSYSNNGNVKRLTRNGESVDLEYDSGDRISKSGNKNYKFDEDGFMAKRQDQDLKFNSNGQLVYVAKTGVHRYFYFYDSSGRLVLMESNGGEMMQYFYSDVLNPDRITHTYNRTSTEVTEYVYEPNGNLIAMKRSGNVYYIACDPMGSPIAIINKIGHIVKSIVYNPYGQVENDTNPGFEFSFGFQGGLYNPVTELVIFKNRVYDTDNGRWLCPDYSSILHNIQKIMEDPTMLNNYRFQYLVNTHTKKSYPILSVTEWMSMLGYDIRSLAPDVSYTGEIRPKKKDTDLSLLPTSSAFECTFLQDMDSLLTLSIVPQSKLSPLQTRREVHFAAVASILGDGVTLSYHDGHVAVGVMDNTPIWSKQLAQVLINGSEILDLQYIINGKDVHYFVKPDSSKGEEDLKTLGIYNDEIRYENGLNVTVKRTSHRKPEMDVKLHGKHSIINIRYGTSLEIERQRVLNHAKERAVNHAWRREKWILQNSLTSQYQWTSYEVNEILTHGSARGYTGQYIHAQTPTQYPELSDDCNSIRFRKTSNR</sequence>
<dbReference type="Pfam" id="PF25023">
    <property type="entry name" value="TEN_YD-shell"/>
    <property type="match status" value="1"/>
</dbReference>
<dbReference type="Gene3D" id="2.180.10.10">
    <property type="entry name" value="RHS repeat-associated core"/>
    <property type="match status" value="1"/>
</dbReference>
<dbReference type="InterPro" id="IPR010734">
    <property type="entry name" value="Copine_C"/>
</dbReference>
<dbReference type="AlphaFoldDB" id="K1QJU2"/>
<dbReference type="SMART" id="SM00327">
    <property type="entry name" value="VWA"/>
    <property type="match status" value="1"/>
</dbReference>
<dbReference type="PANTHER" id="PTHR45751:SF53">
    <property type="entry name" value="VWFA DOMAIN-CONTAINING PROTEIN"/>
    <property type="match status" value="1"/>
</dbReference>
<dbReference type="GO" id="GO:0005634">
    <property type="term" value="C:nucleus"/>
    <property type="evidence" value="ECO:0007669"/>
    <property type="project" value="TreeGrafter"/>
</dbReference>
<dbReference type="Pfam" id="PF23538">
    <property type="entry name" value="Teneurin_ABD"/>
    <property type="match status" value="1"/>
</dbReference>
<dbReference type="InterPro" id="IPR056823">
    <property type="entry name" value="TEN-like_YD-shell"/>
</dbReference>
<protein>
    <submittedName>
        <fullName evidence="2">Teneurin-1</fullName>
    </submittedName>
</protein>
<gene>
    <name evidence="2" type="ORF">CGI_10024260</name>
</gene>
<dbReference type="InterPro" id="IPR002035">
    <property type="entry name" value="VWF_A"/>
</dbReference>
<accession>K1QJU2</accession>
<dbReference type="Pfam" id="PF15636">
    <property type="entry name" value="Tox-GHH"/>
    <property type="match status" value="1"/>
</dbReference>
<name>K1QJU2_MAGGI</name>
<organism evidence="2">
    <name type="scientific">Magallana gigas</name>
    <name type="common">Pacific oyster</name>
    <name type="synonym">Crassostrea gigas</name>
    <dbReference type="NCBI Taxonomy" id="29159"/>
    <lineage>
        <taxon>Eukaryota</taxon>
        <taxon>Metazoa</taxon>
        <taxon>Spiralia</taxon>
        <taxon>Lophotrochozoa</taxon>
        <taxon>Mollusca</taxon>
        <taxon>Bivalvia</taxon>
        <taxon>Autobranchia</taxon>
        <taxon>Pteriomorphia</taxon>
        <taxon>Ostreida</taxon>
        <taxon>Ostreoidea</taxon>
        <taxon>Ostreidae</taxon>
        <taxon>Magallana</taxon>
    </lineage>
</organism>
<dbReference type="InParanoid" id="K1QJU2"/>
<dbReference type="HOGENOM" id="CLU_348603_0_0_1"/>
<evidence type="ECO:0000256" key="1">
    <source>
        <dbReference type="ARBA" id="ARBA00022737"/>
    </source>
</evidence>